<dbReference type="GO" id="GO:0160148">
    <property type="term" value="F:tRNA pseudouridine(55) synthase activity"/>
    <property type="evidence" value="ECO:0007669"/>
    <property type="project" value="UniProtKB-EC"/>
</dbReference>
<keyword evidence="1 5" id="KW-0819">tRNA processing</keyword>
<accession>A0A075W9K4</accession>
<sequence length="325" mass="37158">MKLENFYVKDDASTDESYGCYPTKRPMEEYIRKGLVCIDKPMGPSSHEVVVWVRRILNVSKTGHAGTLDPRVTGVLPIFIENATKMVKFLQESSKEYVCLMRLHGDAKREDVEKVMKLFVGRIYQRPPLKSAVKKVLRIREIYEMELLEMEGRDVLFRVVTESGTYIRKLCRDIGEVLGTGAHMQELRRTRTGKFGEDMCYTLQDLLDAYVFWKEEGEEKYLREIIKPMEVAAAELPKIVIKDSAVDAICHGANLSVRGVAYVEKNVKKDSTVAIFTLKNELVAIGRALMDAEDIYRLKKGIAADIQRVMMERGVYPKVWKSSSD</sequence>
<evidence type="ECO:0000256" key="5">
    <source>
        <dbReference type="HAMAP-Rule" id="MF_01081"/>
    </source>
</evidence>
<dbReference type="EMBL" id="CP006577">
    <property type="protein sequence ID" value="AIG97055.1"/>
    <property type="molecule type" value="Genomic_DNA"/>
</dbReference>
<dbReference type="NCBIfam" id="NF003280">
    <property type="entry name" value="PRK04270.1"/>
    <property type="match status" value="1"/>
</dbReference>
<dbReference type="PROSITE" id="PS50890">
    <property type="entry name" value="PUA"/>
    <property type="match status" value="1"/>
</dbReference>
<dbReference type="EC" id="5.4.99.25" evidence="5"/>
<feature type="domain" description="PUA" evidence="6">
    <location>
        <begin position="237"/>
        <end position="311"/>
    </location>
</feature>
<name>A0A075W9K4_ARCFL</name>
<dbReference type="Pfam" id="PF01509">
    <property type="entry name" value="TruB_N"/>
    <property type="match status" value="1"/>
</dbReference>
<gene>
    <name evidence="5" type="primary">truB</name>
    <name evidence="8" type="ORF">AFULGI_00002230</name>
</gene>
<dbReference type="Pfam" id="PF16198">
    <property type="entry name" value="TruB_C_2"/>
    <property type="match status" value="1"/>
</dbReference>
<dbReference type="GO" id="GO:0000495">
    <property type="term" value="P:box H/ACA sno(s)RNA 3'-end processing"/>
    <property type="evidence" value="ECO:0007669"/>
    <property type="project" value="TreeGrafter"/>
</dbReference>
<dbReference type="Pfam" id="PF01472">
    <property type="entry name" value="PUA"/>
    <property type="match status" value="1"/>
</dbReference>
<dbReference type="NCBIfam" id="TIGR00451">
    <property type="entry name" value="unchar_dom_2"/>
    <property type="match status" value="1"/>
</dbReference>
<dbReference type="SMR" id="A0A075W9K4"/>
<feature type="active site" description="Nucleophile" evidence="5">
    <location>
        <position position="69"/>
    </location>
</feature>
<dbReference type="CDD" id="cd02572">
    <property type="entry name" value="PseudoU_synth_hDyskerin"/>
    <property type="match status" value="1"/>
</dbReference>
<dbReference type="RefSeq" id="WP_010877749.1">
    <property type="nucleotide sequence ID" value="NZ_CP006577.1"/>
</dbReference>
<dbReference type="CDD" id="cd21148">
    <property type="entry name" value="PUA_Cbf5"/>
    <property type="match status" value="1"/>
</dbReference>
<organism evidence="8 9">
    <name type="scientific">Archaeoglobus fulgidus DSM 8774</name>
    <dbReference type="NCBI Taxonomy" id="1344584"/>
    <lineage>
        <taxon>Archaea</taxon>
        <taxon>Methanobacteriati</taxon>
        <taxon>Methanobacteriota</taxon>
        <taxon>Archaeoglobi</taxon>
        <taxon>Archaeoglobales</taxon>
        <taxon>Archaeoglobaceae</taxon>
        <taxon>Archaeoglobus</taxon>
    </lineage>
</organism>
<dbReference type="AlphaFoldDB" id="A0A075W9K4"/>
<dbReference type="GO" id="GO:0016829">
    <property type="term" value="F:lyase activity"/>
    <property type="evidence" value="ECO:0007669"/>
    <property type="project" value="UniProtKB-KW"/>
</dbReference>
<dbReference type="Gene3D" id="2.30.130.10">
    <property type="entry name" value="PUA domain"/>
    <property type="match status" value="1"/>
</dbReference>
<evidence type="ECO:0000256" key="3">
    <source>
        <dbReference type="ARBA" id="ARBA00060072"/>
    </source>
</evidence>
<comment type="function">
    <text evidence="3 5">Could be responsible for synthesis of pseudouridine from uracil-55 in the psi GC loop of transfer RNAs.</text>
</comment>
<dbReference type="KEGG" id="afg:AFULGI_00002230"/>
<evidence type="ECO:0000259" key="6">
    <source>
        <dbReference type="SMART" id="SM00359"/>
    </source>
</evidence>
<evidence type="ECO:0000256" key="2">
    <source>
        <dbReference type="ARBA" id="ARBA00023235"/>
    </source>
</evidence>
<dbReference type="GO" id="GO:0031120">
    <property type="term" value="P:snRNA pseudouridine synthesis"/>
    <property type="evidence" value="ECO:0007669"/>
    <property type="project" value="TreeGrafter"/>
</dbReference>
<dbReference type="InterPro" id="IPR002478">
    <property type="entry name" value="PUA"/>
</dbReference>
<dbReference type="InterPro" id="IPR020103">
    <property type="entry name" value="PsdUridine_synth_cat_dom_sf"/>
</dbReference>
<dbReference type="SMART" id="SM00359">
    <property type="entry name" value="PUA"/>
    <property type="match status" value="1"/>
</dbReference>
<dbReference type="NCBIfam" id="TIGR00425">
    <property type="entry name" value="CBF5"/>
    <property type="match status" value="1"/>
</dbReference>
<proteinExistence type="inferred from homology"/>
<dbReference type="GO" id="GO:0031118">
    <property type="term" value="P:rRNA pseudouridine synthesis"/>
    <property type="evidence" value="ECO:0007669"/>
    <property type="project" value="TreeGrafter"/>
</dbReference>
<dbReference type="InterPro" id="IPR012960">
    <property type="entry name" value="Dyskerin-like"/>
</dbReference>
<dbReference type="InterPro" id="IPR015947">
    <property type="entry name" value="PUA-like_sf"/>
</dbReference>
<dbReference type="GO" id="GO:1990481">
    <property type="term" value="P:mRNA pseudouridine synthesis"/>
    <property type="evidence" value="ECO:0007669"/>
    <property type="project" value="TreeGrafter"/>
</dbReference>
<evidence type="ECO:0000259" key="7">
    <source>
        <dbReference type="SMART" id="SM01136"/>
    </source>
</evidence>
<dbReference type="GeneID" id="24793770"/>
<dbReference type="SMART" id="SM01136">
    <property type="entry name" value="DKCLD"/>
    <property type="match status" value="1"/>
</dbReference>
<dbReference type="FunFam" id="3.30.2350.10:FF:000001">
    <property type="entry name" value="H/ACA ribonucleoprotein complex subunit CBF5"/>
    <property type="match status" value="1"/>
</dbReference>
<protein>
    <recommendedName>
        <fullName evidence="5">Probable tRNA pseudouridine synthase B</fullName>
        <ecNumber evidence="5">5.4.99.25</ecNumber>
    </recommendedName>
    <alternativeName>
        <fullName evidence="5">tRNA pseudouridine(55) synthase</fullName>
        <shortName evidence="5">Psi55 synthase</shortName>
    </alternativeName>
    <alternativeName>
        <fullName evidence="5">tRNA pseudouridylate synthase</fullName>
    </alternativeName>
    <alternativeName>
        <fullName evidence="5">tRNA-uridine isomerase</fullName>
    </alternativeName>
</protein>
<dbReference type="InterPro" id="IPR004802">
    <property type="entry name" value="tRNA_PsdUridine_synth_B_fam"/>
</dbReference>
<keyword evidence="8" id="KW-0456">Lyase</keyword>
<keyword evidence="2 5" id="KW-0413">Isomerase</keyword>
<dbReference type="PANTHER" id="PTHR23127:SF0">
    <property type="entry name" value="H_ACA RIBONUCLEOPROTEIN COMPLEX SUBUNIT DKC1"/>
    <property type="match status" value="1"/>
</dbReference>
<reference evidence="8 9" key="1">
    <citation type="submission" date="2013-07" db="EMBL/GenBank/DDBJ databases">
        <title>Genome of Archaeoglobus fulgidus.</title>
        <authorList>
            <person name="Fiebig A."/>
            <person name="Birkeland N.-K."/>
        </authorList>
    </citation>
    <scope>NUCLEOTIDE SEQUENCE [LARGE SCALE GENOMIC DNA]</scope>
    <source>
        <strain evidence="8 9">DSM 8774</strain>
    </source>
</reference>
<evidence type="ECO:0000313" key="8">
    <source>
        <dbReference type="EMBL" id="AIG97055.1"/>
    </source>
</evidence>
<dbReference type="HOGENOM" id="CLU_032087_3_0_2"/>
<dbReference type="SUPFAM" id="SSF88697">
    <property type="entry name" value="PUA domain-like"/>
    <property type="match status" value="1"/>
</dbReference>
<evidence type="ECO:0000256" key="4">
    <source>
        <dbReference type="ARBA" id="ARBA00060775"/>
    </source>
</evidence>
<evidence type="ECO:0000256" key="1">
    <source>
        <dbReference type="ARBA" id="ARBA00022694"/>
    </source>
</evidence>
<dbReference type="GO" id="GO:0031119">
    <property type="term" value="P:tRNA pseudouridine synthesis"/>
    <property type="evidence" value="ECO:0007669"/>
    <property type="project" value="UniProtKB-UniRule"/>
</dbReference>
<comment type="catalytic activity">
    <reaction evidence="5">
        <text>uridine(55) in tRNA = pseudouridine(55) in tRNA</text>
        <dbReference type="Rhea" id="RHEA:42532"/>
        <dbReference type="Rhea" id="RHEA-COMP:10101"/>
        <dbReference type="Rhea" id="RHEA-COMP:10102"/>
        <dbReference type="ChEBI" id="CHEBI:65314"/>
        <dbReference type="ChEBI" id="CHEBI:65315"/>
        <dbReference type="EC" id="5.4.99.25"/>
    </reaction>
</comment>
<dbReference type="PANTHER" id="PTHR23127">
    <property type="entry name" value="CENTROMERE/MICROTUBULE BINDING PROTEIN CBF5"/>
    <property type="match status" value="1"/>
</dbReference>
<dbReference type="InterPro" id="IPR032819">
    <property type="entry name" value="TruB_C"/>
</dbReference>
<dbReference type="InterPro" id="IPR004521">
    <property type="entry name" value="Uncharacterised_CHP00451"/>
</dbReference>
<dbReference type="HAMAP" id="MF_01081">
    <property type="entry name" value="TruB_arch"/>
    <property type="match status" value="1"/>
</dbReference>
<dbReference type="Gene3D" id="3.30.2350.10">
    <property type="entry name" value="Pseudouridine synthase"/>
    <property type="match status" value="1"/>
</dbReference>
<comment type="similarity">
    <text evidence="4 5">Belongs to the pseudouridine synthase TruB family. Type 2 subfamily.</text>
</comment>
<dbReference type="InterPro" id="IPR036974">
    <property type="entry name" value="PUA_sf"/>
</dbReference>
<feature type="domain" description="Dyskerin-like" evidence="7">
    <location>
        <begin position="2"/>
        <end position="50"/>
    </location>
</feature>
<dbReference type="GO" id="GO:0003723">
    <property type="term" value="F:RNA binding"/>
    <property type="evidence" value="ECO:0007669"/>
    <property type="project" value="InterPro"/>
</dbReference>
<dbReference type="Pfam" id="PF08068">
    <property type="entry name" value="DKCLD"/>
    <property type="match status" value="1"/>
</dbReference>
<evidence type="ECO:0000313" key="9">
    <source>
        <dbReference type="Proteomes" id="UP000028501"/>
    </source>
</evidence>
<dbReference type="Proteomes" id="UP000028501">
    <property type="component" value="Chromosome"/>
</dbReference>
<dbReference type="SUPFAM" id="SSF55120">
    <property type="entry name" value="Pseudouridine synthase"/>
    <property type="match status" value="1"/>
</dbReference>
<dbReference type="InterPro" id="IPR002501">
    <property type="entry name" value="PsdUridine_synth_N"/>
</dbReference>
<dbReference type="InterPro" id="IPR026326">
    <property type="entry name" value="TruB_arch"/>
</dbReference>